<evidence type="ECO:0000313" key="3">
    <source>
        <dbReference type="Proteomes" id="UP001358586"/>
    </source>
</evidence>
<feature type="region of interest" description="Disordered" evidence="1">
    <location>
        <begin position="58"/>
        <end position="94"/>
    </location>
</feature>
<organism evidence="2 3">
    <name type="scientific">Gossypium arboreum</name>
    <name type="common">Tree cotton</name>
    <name type="synonym">Gossypium nanking</name>
    <dbReference type="NCBI Taxonomy" id="29729"/>
    <lineage>
        <taxon>Eukaryota</taxon>
        <taxon>Viridiplantae</taxon>
        <taxon>Streptophyta</taxon>
        <taxon>Embryophyta</taxon>
        <taxon>Tracheophyta</taxon>
        <taxon>Spermatophyta</taxon>
        <taxon>Magnoliopsida</taxon>
        <taxon>eudicotyledons</taxon>
        <taxon>Gunneridae</taxon>
        <taxon>Pentapetalae</taxon>
        <taxon>rosids</taxon>
        <taxon>malvids</taxon>
        <taxon>Malvales</taxon>
        <taxon>Malvaceae</taxon>
        <taxon>Malvoideae</taxon>
        <taxon>Gossypium</taxon>
    </lineage>
</organism>
<sequence length="94" mass="9773">MPPRHVNGRASAQADVISSALPVPPRRVNIPDESVGPLMEAMEETLAKPACSVVAETGKRASSGVSGRFPKKGLGNYSSGSGSRRGSRSSQPKQ</sequence>
<feature type="compositionally biased region" description="Low complexity" evidence="1">
    <location>
        <begin position="78"/>
        <end position="94"/>
    </location>
</feature>
<dbReference type="EMBL" id="JARKNE010000011">
    <property type="protein sequence ID" value="KAK5785931.1"/>
    <property type="molecule type" value="Genomic_DNA"/>
</dbReference>
<accession>A0ABR0N613</accession>
<gene>
    <name evidence="2" type="ORF">PVK06_040553</name>
</gene>
<comment type="caution">
    <text evidence="2">The sequence shown here is derived from an EMBL/GenBank/DDBJ whole genome shotgun (WGS) entry which is preliminary data.</text>
</comment>
<name>A0ABR0N613_GOSAR</name>
<reference evidence="2 3" key="1">
    <citation type="submission" date="2023-03" db="EMBL/GenBank/DDBJ databases">
        <title>WGS of Gossypium arboreum.</title>
        <authorList>
            <person name="Yu D."/>
        </authorList>
    </citation>
    <scope>NUCLEOTIDE SEQUENCE [LARGE SCALE GENOMIC DNA]</scope>
    <source>
        <tissue evidence="2">Leaf</tissue>
    </source>
</reference>
<evidence type="ECO:0000313" key="2">
    <source>
        <dbReference type="EMBL" id="KAK5785931.1"/>
    </source>
</evidence>
<keyword evidence="3" id="KW-1185">Reference proteome</keyword>
<protein>
    <submittedName>
        <fullName evidence="2">Uncharacterized protein</fullName>
    </submittedName>
</protein>
<evidence type="ECO:0000256" key="1">
    <source>
        <dbReference type="SAM" id="MobiDB-lite"/>
    </source>
</evidence>
<proteinExistence type="predicted"/>
<dbReference type="Proteomes" id="UP001358586">
    <property type="component" value="Chromosome 11"/>
</dbReference>